<dbReference type="GeneID" id="18804243"/>
<feature type="region of interest" description="Disordered" evidence="1">
    <location>
        <begin position="174"/>
        <end position="240"/>
    </location>
</feature>
<dbReference type="Proteomes" id="UP000053927">
    <property type="component" value="Unassembled WGS sequence"/>
</dbReference>
<feature type="compositionally biased region" description="Polar residues" evidence="1">
    <location>
        <begin position="476"/>
        <end position="521"/>
    </location>
</feature>
<name>R7RW73_STEHR</name>
<feature type="compositionally biased region" description="Low complexity" evidence="1">
    <location>
        <begin position="174"/>
        <end position="202"/>
    </location>
</feature>
<evidence type="ECO:0000256" key="1">
    <source>
        <dbReference type="SAM" id="MobiDB-lite"/>
    </source>
</evidence>
<feature type="region of interest" description="Disordered" evidence="1">
    <location>
        <begin position="578"/>
        <end position="599"/>
    </location>
</feature>
<feature type="compositionally biased region" description="Polar residues" evidence="1">
    <location>
        <begin position="587"/>
        <end position="599"/>
    </location>
</feature>
<evidence type="ECO:0000313" key="2">
    <source>
        <dbReference type="EMBL" id="EIM79013.1"/>
    </source>
</evidence>
<feature type="region of interest" description="Disordered" evidence="1">
    <location>
        <begin position="662"/>
        <end position="706"/>
    </location>
</feature>
<dbReference type="EMBL" id="JH687448">
    <property type="protein sequence ID" value="EIM79013.1"/>
    <property type="molecule type" value="Genomic_DNA"/>
</dbReference>
<dbReference type="AlphaFoldDB" id="R7RW73"/>
<evidence type="ECO:0000313" key="3">
    <source>
        <dbReference type="Proteomes" id="UP000053927"/>
    </source>
</evidence>
<gene>
    <name evidence="2" type="ORF">STEHIDRAFT_173258</name>
</gene>
<dbReference type="RefSeq" id="XP_007311889.1">
    <property type="nucleotide sequence ID" value="XM_007311827.1"/>
</dbReference>
<protein>
    <submittedName>
        <fullName evidence="2">Uncharacterized protein</fullName>
    </submittedName>
</protein>
<feature type="region of interest" description="Disordered" evidence="1">
    <location>
        <begin position="472"/>
        <end position="536"/>
    </location>
</feature>
<feature type="compositionally biased region" description="Low complexity" evidence="1">
    <location>
        <begin position="230"/>
        <end position="240"/>
    </location>
</feature>
<sequence>MPLLELPKRLRRRLSPRTSHLHRLRFFFPWSPALSSRREDEHHGLRLKRMHGRRTSSSQASSQDTRFFLGLFVPVSLLVFSLFRILSLHLIVPPYTNMRTPFRLSSKRRSMPAVTLAPSPVSKSNIPSAHSSLPLSPSYQKLGSPENFVSLKIYLIHALHSYYCRRRHPQSPYLPSTPLLKPPTSLAHGEPSLSSHSGSTSSRPVLSLHAGISPTRSAQSLPIHHNGQDPSSAPVTMSSSSIPTSCLASPRAWEFTVPSQMLVPTFSAGREWGQSPSGWMTTCSLGYSANTSPSTTDDVLPLISVSKPTADGVKMDLASGMQARPFRTGELRNSTTTANFRYKTYPPVHLACLWTLSLHTVWPTSMSYPKNWGSFGARIRTSHSGRFAHSQAWSGTLRDGWCRLGRRRNRNISMPSRCAVSGDPTSFRRHKNSMASFCTSVRLYHEDERFSPTWRPYSNSPMIVHSFRSPLHPAQLKTSSGGTAHSQDRSSPGLSSFRPWSQTQAPSRMQALEQGSGSSSGVDGERGDFSLAGSRTGATLVGRRPWASSYSSEPYSASPTVHHISRCTVTIKEWSKAGGRTEAATRPSMQSSVESTTSWRTRVARCTPATYQPIPIPQTTHPEVSTARILSYYRRSKSPTPLRHTSSTLMPSYLPWRKKLALSSPTNHSRKSSTPKRANGAPRSTSNLRPSATPSSRMRSTGGTEHSFGAVISLPYRVPVAQRPRPY</sequence>
<feature type="non-terminal residue" evidence="2">
    <location>
        <position position="727"/>
    </location>
</feature>
<accession>R7RW73</accession>
<keyword evidence="3" id="KW-1185">Reference proteome</keyword>
<reference evidence="3" key="1">
    <citation type="journal article" date="2012" name="Science">
        <title>The Paleozoic origin of enzymatic lignin decomposition reconstructed from 31 fungal genomes.</title>
        <authorList>
            <person name="Floudas D."/>
            <person name="Binder M."/>
            <person name="Riley R."/>
            <person name="Barry K."/>
            <person name="Blanchette R.A."/>
            <person name="Henrissat B."/>
            <person name="Martinez A.T."/>
            <person name="Otillar R."/>
            <person name="Spatafora J.W."/>
            <person name="Yadav J.S."/>
            <person name="Aerts A."/>
            <person name="Benoit I."/>
            <person name="Boyd A."/>
            <person name="Carlson A."/>
            <person name="Copeland A."/>
            <person name="Coutinho P.M."/>
            <person name="de Vries R.P."/>
            <person name="Ferreira P."/>
            <person name="Findley K."/>
            <person name="Foster B."/>
            <person name="Gaskell J."/>
            <person name="Glotzer D."/>
            <person name="Gorecki P."/>
            <person name="Heitman J."/>
            <person name="Hesse C."/>
            <person name="Hori C."/>
            <person name="Igarashi K."/>
            <person name="Jurgens J.A."/>
            <person name="Kallen N."/>
            <person name="Kersten P."/>
            <person name="Kohler A."/>
            <person name="Kuees U."/>
            <person name="Kumar T.K.A."/>
            <person name="Kuo A."/>
            <person name="LaButti K."/>
            <person name="Larrondo L.F."/>
            <person name="Lindquist E."/>
            <person name="Ling A."/>
            <person name="Lombard V."/>
            <person name="Lucas S."/>
            <person name="Lundell T."/>
            <person name="Martin R."/>
            <person name="McLaughlin D.J."/>
            <person name="Morgenstern I."/>
            <person name="Morin E."/>
            <person name="Murat C."/>
            <person name="Nagy L.G."/>
            <person name="Nolan M."/>
            <person name="Ohm R.A."/>
            <person name="Patyshakuliyeva A."/>
            <person name="Rokas A."/>
            <person name="Ruiz-Duenas F.J."/>
            <person name="Sabat G."/>
            <person name="Salamov A."/>
            <person name="Samejima M."/>
            <person name="Schmutz J."/>
            <person name="Slot J.C."/>
            <person name="St John F."/>
            <person name="Stenlid J."/>
            <person name="Sun H."/>
            <person name="Sun S."/>
            <person name="Syed K."/>
            <person name="Tsang A."/>
            <person name="Wiebenga A."/>
            <person name="Young D."/>
            <person name="Pisabarro A."/>
            <person name="Eastwood D.C."/>
            <person name="Martin F."/>
            <person name="Cullen D."/>
            <person name="Grigoriev I.V."/>
            <person name="Hibbett D.S."/>
        </authorList>
    </citation>
    <scope>NUCLEOTIDE SEQUENCE [LARGE SCALE GENOMIC DNA]</scope>
    <source>
        <strain evidence="3">FP-91666</strain>
    </source>
</reference>
<feature type="compositionally biased region" description="Polar residues" evidence="1">
    <location>
        <begin position="682"/>
        <end position="704"/>
    </location>
</feature>
<dbReference type="KEGG" id="shs:STEHIDRAFT_173258"/>
<organism evidence="2 3">
    <name type="scientific">Stereum hirsutum (strain FP-91666)</name>
    <name type="common">White-rot fungus</name>
    <dbReference type="NCBI Taxonomy" id="721885"/>
    <lineage>
        <taxon>Eukaryota</taxon>
        <taxon>Fungi</taxon>
        <taxon>Dikarya</taxon>
        <taxon>Basidiomycota</taxon>
        <taxon>Agaricomycotina</taxon>
        <taxon>Agaricomycetes</taxon>
        <taxon>Russulales</taxon>
        <taxon>Stereaceae</taxon>
        <taxon>Stereum</taxon>
    </lineage>
</organism>
<proteinExistence type="predicted"/>